<evidence type="ECO:0000313" key="1">
    <source>
        <dbReference type="EMBL" id="CAD8879455.1"/>
    </source>
</evidence>
<dbReference type="AlphaFoldDB" id="A0A7S1B9K0"/>
<gene>
    <name evidence="1" type="ORF">CHYS00102_LOCUS6639</name>
</gene>
<protein>
    <recommendedName>
        <fullName evidence="2">Cadherin domain-containing protein</fullName>
    </recommendedName>
</protein>
<proteinExistence type="predicted"/>
<reference evidence="1" key="1">
    <citation type="submission" date="2021-01" db="EMBL/GenBank/DDBJ databases">
        <authorList>
            <person name="Corre E."/>
            <person name="Pelletier E."/>
            <person name="Niang G."/>
            <person name="Scheremetjew M."/>
            <person name="Finn R."/>
            <person name="Kale V."/>
            <person name="Holt S."/>
            <person name="Cochrane G."/>
            <person name="Meng A."/>
            <person name="Brown T."/>
            <person name="Cohen L."/>
        </authorList>
    </citation>
    <scope>NUCLEOTIDE SEQUENCE</scope>
    <source>
        <strain evidence="1">308</strain>
    </source>
</reference>
<dbReference type="EMBL" id="HBFR01009164">
    <property type="protein sequence ID" value="CAD8879455.1"/>
    <property type="molecule type" value="Transcribed_RNA"/>
</dbReference>
<name>A0A7S1B9K0_9STRA</name>
<accession>A0A7S1B9K0</accession>
<evidence type="ECO:0008006" key="2">
    <source>
        <dbReference type="Google" id="ProtNLM"/>
    </source>
</evidence>
<sequence length="591" mass="66032">MHVSCTDGNRYSSLTPLSIAVYPINDKPNVVTALNKILIQEDSTINLAYSLGEFYITDADAHEDIYSKIHLSLSTQIGTFSFNKYDSLHGSSILLSKDGNQIELVGTIQSVNAAVKEIKMTPTKNWAGNGTLVVSCDDFVDEPSNDCFLVVNLEIEGINDEPEIVLDRTQIVIEEDHVVNFEKLFTIDDIDSHPDEIISLCLKLKGSGSFGQLTVDGNYLFDHNITWHSRSNQSQITLLGTLKSLQVCLKSIHFSPSKNWFGLQLISIELNDFQGGICKKDMPIYVKQVNDIPIILVSTTTVFVQEDFETKYIFLDPLTVTIKDEDKSDFYSENLILTVQTKNGGILSFKKNVPGCFANSISGALNHSAHLVLKGDEDALNNALGSISYTSCPDCNNPDEIVINVTDTGNLWNEITLNVKILPINDAPRIISPHITEKQETTDNGYQNYFHINGTHVFDIDADILVDNISVSIEVFPTAAGQLQFSSKIYSSDILEESSLFRRLQNKVEISAPQRYLNSVLNDFLFIMNPGYIEAIIYFQISDKHGATLLHSMQCKSSYDHYFSPMIELKYGPYSIIKDGVFSTFFFENCS</sequence>
<organism evidence="1">
    <name type="scientific">Corethron hystrix</name>
    <dbReference type="NCBI Taxonomy" id="216773"/>
    <lineage>
        <taxon>Eukaryota</taxon>
        <taxon>Sar</taxon>
        <taxon>Stramenopiles</taxon>
        <taxon>Ochrophyta</taxon>
        <taxon>Bacillariophyta</taxon>
        <taxon>Coscinodiscophyceae</taxon>
        <taxon>Corethrophycidae</taxon>
        <taxon>Corethrales</taxon>
        <taxon>Corethraceae</taxon>
        <taxon>Corethron</taxon>
    </lineage>
</organism>